<comment type="subcellular location">
    <subcellularLocation>
        <location evidence="6">Mitochondrion inner membrane</location>
        <topology evidence="6">Peripheral membrane protein</topology>
        <orientation evidence="6">Matrix side</orientation>
    </subcellularLocation>
</comment>
<evidence type="ECO:0000313" key="8">
    <source>
        <dbReference type="Proteomes" id="UP001314263"/>
    </source>
</evidence>
<accession>A0AAV1I008</accession>
<dbReference type="InterPro" id="IPR007715">
    <property type="entry name" value="Coq4"/>
</dbReference>
<feature type="binding site" evidence="6">
    <location>
        <position position="174"/>
    </location>
    <ligand>
        <name>Zn(2+)</name>
        <dbReference type="ChEBI" id="CHEBI:29105"/>
    </ligand>
</feature>
<keyword evidence="3 6" id="KW-0496">Mitochondrion</keyword>
<keyword evidence="1 6" id="KW-0831">Ubiquinone biosynthesis</keyword>
<evidence type="ECO:0000256" key="6">
    <source>
        <dbReference type="HAMAP-Rule" id="MF_03111"/>
    </source>
</evidence>
<dbReference type="PANTHER" id="PTHR12922:SF7">
    <property type="entry name" value="UBIQUINONE BIOSYNTHESIS PROTEIN COQ4 HOMOLOG, MITOCHONDRIAL"/>
    <property type="match status" value="1"/>
</dbReference>
<evidence type="ECO:0000256" key="1">
    <source>
        <dbReference type="ARBA" id="ARBA00022688"/>
    </source>
</evidence>
<evidence type="ECO:0000256" key="2">
    <source>
        <dbReference type="ARBA" id="ARBA00022792"/>
    </source>
</evidence>
<keyword evidence="4 6" id="KW-0472">Membrane</keyword>
<dbReference type="GO" id="GO:0008270">
    <property type="term" value="F:zinc ion binding"/>
    <property type="evidence" value="ECO:0007669"/>
    <property type="project" value="UniProtKB-UniRule"/>
</dbReference>
<evidence type="ECO:0000256" key="3">
    <source>
        <dbReference type="ARBA" id="ARBA00023128"/>
    </source>
</evidence>
<dbReference type="PANTHER" id="PTHR12922">
    <property type="entry name" value="UBIQUINONE BIOSYNTHESIS PROTEIN"/>
    <property type="match status" value="1"/>
</dbReference>
<comment type="similarity">
    <text evidence="6">Belongs to the COQ4 family.</text>
</comment>
<keyword evidence="5 6" id="KW-0456">Lyase</keyword>
<comment type="function">
    <text evidence="6">Lyase that catalyzes the C1-decarboxylation of 4-hydroxy-3-methoxy-5-(all-trans-polyprenyl)benzoic acid into 2-methoxy-6-(all-trans-polyprenyl)phenol during ubiquinone biosynthesis.</text>
</comment>
<dbReference type="Proteomes" id="UP001314263">
    <property type="component" value="Unassembled WGS sequence"/>
</dbReference>
<dbReference type="GO" id="GO:0120539">
    <property type="term" value="F:4-hydroxy-3-methoxy-5-polyprenylbenzoate decarboxylase activity"/>
    <property type="evidence" value="ECO:0007669"/>
    <property type="project" value="UniProtKB-EC"/>
</dbReference>
<dbReference type="InterPro" id="IPR027540">
    <property type="entry name" value="Coq4_euk"/>
</dbReference>
<evidence type="ECO:0000256" key="5">
    <source>
        <dbReference type="ARBA" id="ARBA00023239"/>
    </source>
</evidence>
<keyword evidence="2 6" id="KW-0999">Mitochondrion inner membrane</keyword>
<dbReference type="EC" id="4.1.1.130" evidence="6"/>
<keyword evidence="6" id="KW-0479">Metal-binding</keyword>
<dbReference type="GO" id="GO:0031314">
    <property type="term" value="C:extrinsic component of mitochondrial inner membrane"/>
    <property type="evidence" value="ECO:0007669"/>
    <property type="project" value="UniProtKB-UniRule"/>
</dbReference>
<feature type="binding site" evidence="6">
    <location>
        <position position="189"/>
    </location>
    <ligand>
        <name>Zn(2+)</name>
        <dbReference type="ChEBI" id="CHEBI:29105"/>
    </ligand>
</feature>
<organism evidence="7 8">
    <name type="scientific">Coccomyxa viridis</name>
    <dbReference type="NCBI Taxonomy" id="1274662"/>
    <lineage>
        <taxon>Eukaryota</taxon>
        <taxon>Viridiplantae</taxon>
        <taxon>Chlorophyta</taxon>
        <taxon>core chlorophytes</taxon>
        <taxon>Trebouxiophyceae</taxon>
        <taxon>Trebouxiophyceae incertae sedis</taxon>
        <taxon>Coccomyxaceae</taxon>
        <taxon>Coccomyxa</taxon>
    </lineage>
</organism>
<proteinExistence type="inferred from homology"/>
<comment type="catalytic activity">
    <reaction evidence="6">
        <text>a 4-hydroxy-3-methoxy-5-(all-trans-polyprenyl)benzoate + H(+) = a 2-methoxy-6-(all-trans-polyprenyl)phenol + CO2</text>
        <dbReference type="Rhea" id="RHEA:81179"/>
        <dbReference type="Rhea" id="RHEA-COMP:9551"/>
        <dbReference type="Rhea" id="RHEA-COMP:10931"/>
        <dbReference type="ChEBI" id="CHEBI:15378"/>
        <dbReference type="ChEBI" id="CHEBI:16526"/>
        <dbReference type="ChEBI" id="CHEBI:62731"/>
        <dbReference type="ChEBI" id="CHEBI:84443"/>
        <dbReference type="EC" id="4.1.1.130"/>
    </reaction>
</comment>
<feature type="binding site" evidence="6">
    <location>
        <position position="177"/>
    </location>
    <ligand>
        <name>Zn(2+)</name>
        <dbReference type="ChEBI" id="CHEBI:29105"/>
    </ligand>
</feature>
<evidence type="ECO:0000256" key="4">
    <source>
        <dbReference type="ARBA" id="ARBA00023136"/>
    </source>
</evidence>
<dbReference type="HAMAP" id="MF_03111">
    <property type="entry name" value="Coq4"/>
    <property type="match status" value="1"/>
</dbReference>
<keyword evidence="8" id="KW-1185">Reference proteome</keyword>
<comment type="caution">
    <text evidence="7">The sequence shown here is derived from an EMBL/GenBank/DDBJ whole genome shotgun (WGS) entry which is preliminary data.</text>
</comment>
<comment type="subunit">
    <text evidence="6">Component of a multi-subunit COQ enzyme complex.</text>
</comment>
<comment type="cofactor">
    <cofactor evidence="6">
        <name>Zn(2+)</name>
        <dbReference type="ChEBI" id="CHEBI:29105"/>
    </cofactor>
</comment>
<name>A0AAV1I008_9CHLO</name>
<comment type="pathway">
    <text evidence="6">Cofactor biosynthesis; ubiquinone biosynthesis.</text>
</comment>
<dbReference type="AlphaFoldDB" id="A0AAV1I008"/>
<sequence>MLLKALPHRQQLMRTLQLRTVTARARDEEVTTTSGRTFAVAQQQEQGILYEGHVQLGQLQRAAVAILSAVGASLNPARADLVAAVGETTGESALKRMLARMQATSSGRDILRDRPRITDEVMRRAQTLPQGTFGRAYGDFMAQRGFHADDRPPVRFVNSEELAYVAIRNRETHDLWHVLFNCRTTVLGELALKAVEFVQTGMPMPALSVLGASWRLKSSERSLLMGTYMPWALHAGSRSADLMCLYYERHFEEGLEDVRRRWRIQPAPLSDPSPQTLQLSSQSM</sequence>
<evidence type="ECO:0000313" key="7">
    <source>
        <dbReference type="EMBL" id="CAK0760904.1"/>
    </source>
</evidence>
<feature type="binding site" evidence="6">
    <location>
        <position position="173"/>
    </location>
    <ligand>
        <name>Zn(2+)</name>
        <dbReference type="ChEBI" id="CHEBI:29105"/>
    </ligand>
</feature>
<reference evidence="7 8" key="1">
    <citation type="submission" date="2023-10" db="EMBL/GenBank/DDBJ databases">
        <authorList>
            <person name="Maclean D."/>
            <person name="Macfadyen A."/>
        </authorList>
    </citation>
    <scope>NUCLEOTIDE SEQUENCE [LARGE SCALE GENOMIC DNA]</scope>
</reference>
<dbReference type="EMBL" id="CAUYUE010000004">
    <property type="protein sequence ID" value="CAK0760904.1"/>
    <property type="molecule type" value="Genomic_DNA"/>
</dbReference>
<keyword evidence="6" id="KW-0862">Zinc</keyword>
<gene>
    <name evidence="7" type="ORF">CVIRNUC_002811</name>
</gene>
<protein>
    <recommendedName>
        <fullName evidence="6">Ubiquinone biosynthesis protein COQ4 homolog, mitochondrial</fullName>
    </recommendedName>
    <alternativeName>
        <fullName evidence="6">4-hydroxy-3-methoxy-5-polyprenylbenzoate decarboxylase</fullName>
        <ecNumber evidence="6">4.1.1.130</ecNumber>
    </alternativeName>
    <alternativeName>
        <fullName evidence="6">Coenzyme Q biosynthesis protein 4 homolog</fullName>
    </alternativeName>
</protein>
<dbReference type="Pfam" id="PF05019">
    <property type="entry name" value="Coq4"/>
    <property type="match status" value="1"/>
</dbReference>